<protein>
    <submittedName>
        <fullName evidence="5">Flavodoxin</fullName>
    </submittedName>
</protein>
<comment type="cofactor">
    <cofactor evidence="1">
        <name>FMN</name>
        <dbReference type="ChEBI" id="CHEBI:58210"/>
    </cofactor>
</comment>
<accession>A0A135I2E1</accession>
<evidence type="ECO:0000259" key="4">
    <source>
        <dbReference type="PROSITE" id="PS50902"/>
    </source>
</evidence>
<dbReference type="InterPro" id="IPR001226">
    <property type="entry name" value="Flavodoxin_CS"/>
</dbReference>
<evidence type="ECO:0000256" key="2">
    <source>
        <dbReference type="ARBA" id="ARBA00022630"/>
    </source>
</evidence>
<proteinExistence type="predicted"/>
<keyword evidence="2" id="KW-0285">Flavoprotein</keyword>
<keyword evidence="3" id="KW-0288">FMN</keyword>
<dbReference type="RefSeq" id="WP_067420111.1">
    <property type="nucleotide sequence ID" value="NZ_LNTY01000062.1"/>
</dbReference>
<evidence type="ECO:0000313" key="5">
    <source>
        <dbReference type="EMBL" id="KXF79623.1"/>
    </source>
</evidence>
<name>A0A135I2E1_9GAMM</name>
<dbReference type="OrthoDB" id="9801479at2"/>
<feature type="domain" description="Flavodoxin-like" evidence="4">
    <location>
        <begin position="4"/>
        <end position="171"/>
    </location>
</feature>
<dbReference type="STRING" id="294935.ATN88_15170"/>
<gene>
    <name evidence="5" type="ORF">ATN88_15170</name>
</gene>
<evidence type="ECO:0000256" key="1">
    <source>
        <dbReference type="ARBA" id="ARBA00001917"/>
    </source>
</evidence>
<dbReference type="GO" id="GO:0003955">
    <property type="term" value="F:NAD(P)H dehydrogenase (quinone) activity"/>
    <property type="evidence" value="ECO:0007669"/>
    <property type="project" value="TreeGrafter"/>
</dbReference>
<evidence type="ECO:0000256" key="3">
    <source>
        <dbReference type="ARBA" id="ARBA00022643"/>
    </source>
</evidence>
<dbReference type="EMBL" id="LNTY01000062">
    <property type="protein sequence ID" value="KXF79623.1"/>
    <property type="molecule type" value="Genomic_DNA"/>
</dbReference>
<sequence length="184" mass="19924">MKKIAIVYYSKNGTTDALAKAIASGAESRGAEVFSHRIQGEEIIGGRFKNDALFERLLDADAIIFGVPTYMGGPAAQFKAFADASSNAWSKQLWRNKLAAGFTIGSSPCGELQSTIEYFYLLASQHSMLWVGIDSPDGTDLTNFNRLNASVGVIALDDEQDGINAIDRRTAVRLGERVAEVLTQ</sequence>
<dbReference type="PROSITE" id="PS00201">
    <property type="entry name" value="FLAVODOXIN"/>
    <property type="match status" value="1"/>
</dbReference>
<dbReference type="GO" id="GO:0009055">
    <property type="term" value="F:electron transfer activity"/>
    <property type="evidence" value="ECO:0007669"/>
    <property type="project" value="InterPro"/>
</dbReference>
<dbReference type="PANTHER" id="PTHR30546">
    <property type="entry name" value="FLAVODOXIN-RELATED PROTEIN WRBA-RELATED"/>
    <property type="match status" value="1"/>
</dbReference>
<dbReference type="Proteomes" id="UP000070529">
    <property type="component" value="Unassembled WGS sequence"/>
</dbReference>
<organism evidence="5 6">
    <name type="scientific">Enterovibrio coralii</name>
    <dbReference type="NCBI Taxonomy" id="294935"/>
    <lineage>
        <taxon>Bacteria</taxon>
        <taxon>Pseudomonadati</taxon>
        <taxon>Pseudomonadota</taxon>
        <taxon>Gammaproteobacteria</taxon>
        <taxon>Vibrionales</taxon>
        <taxon>Vibrionaceae</taxon>
        <taxon>Enterovibrio</taxon>
    </lineage>
</organism>
<dbReference type="SUPFAM" id="SSF52218">
    <property type="entry name" value="Flavoproteins"/>
    <property type="match status" value="1"/>
</dbReference>
<keyword evidence="6" id="KW-1185">Reference proteome</keyword>
<dbReference type="InterPro" id="IPR005025">
    <property type="entry name" value="FMN_Rdtase-like_dom"/>
</dbReference>
<dbReference type="AlphaFoldDB" id="A0A135I2E1"/>
<dbReference type="Pfam" id="PF03358">
    <property type="entry name" value="FMN_red"/>
    <property type="match status" value="1"/>
</dbReference>
<dbReference type="InterPro" id="IPR008254">
    <property type="entry name" value="Flavodoxin/NO_synth"/>
</dbReference>
<dbReference type="Gene3D" id="3.40.50.360">
    <property type="match status" value="1"/>
</dbReference>
<reference evidence="5 6" key="1">
    <citation type="submission" date="2015-11" db="EMBL/GenBank/DDBJ databases">
        <title>Genomic Taxonomy of the Vibrionaceae.</title>
        <authorList>
            <person name="Gomez-Gil B."/>
            <person name="Enciso-Ibarra J."/>
        </authorList>
    </citation>
    <scope>NUCLEOTIDE SEQUENCE [LARGE SCALE GENOMIC DNA]</scope>
    <source>
        <strain evidence="5 6">CAIM 912</strain>
    </source>
</reference>
<dbReference type="GO" id="GO:0010181">
    <property type="term" value="F:FMN binding"/>
    <property type="evidence" value="ECO:0007669"/>
    <property type="project" value="InterPro"/>
</dbReference>
<dbReference type="PROSITE" id="PS50902">
    <property type="entry name" value="FLAVODOXIN_LIKE"/>
    <property type="match status" value="1"/>
</dbReference>
<dbReference type="PANTHER" id="PTHR30546:SF23">
    <property type="entry name" value="FLAVOPROTEIN-LIKE PROTEIN YCP4-RELATED"/>
    <property type="match status" value="1"/>
</dbReference>
<evidence type="ECO:0000313" key="6">
    <source>
        <dbReference type="Proteomes" id="UP000070529"/>
    </source>
</evidence>
<dbReference type="InterPro" id="IPR029039">
    <property type="entry name" value="Flavoprotein-like_sf"/>
</dbReference>
<dbReference type="GO" id="GO:0016020">
    <property type="term" value="C:membrane"/>
    <property type="evidence" value="ECO:0007669"/>
    <property type="project" value="TreeGrafter"/>
</dbReference>
<comment type="caution">
    <text evidence="5">The sequence shown here is derived from an EMBL/GenBank/DDBJ whole genome shotgun (WGS) entry which is preliminary data.</text>
</comment>